<keyword evidence="5" id="KW-0949">S-adenosyl-L-methionine</keyword>
<accession>A0A1M7TPG0</accession>
<feature type="domain" description="DNA methylase N-4/N-6" evidence="7">
    <location>
        <begin position="507"/>
        <end position="801"/>
    </location>
</feature>
<dbReference type="InterPro" id="IPR029063">
    <property type="entry name" value="SAM-dependent_MTases_sf"/>
</dbReference>
<dbReference type="AlphaFoldDB" id="A0A1M7TPG0"/>
<gene>
    <name evidence="8" type="ORF">SAMN05216200_108118</name>
</gene>
<dbReference type="GO" id="GO:0032259">
    <property type="term" value="P:methylation"/>
    <property type="evidence" value="ECO:0007669"/>
    <property type="project" value="UniProtKB-KW"/>
</dbReference>
<evidence type="ECO:0000256" key="3">
    <source>
        <dbReference type="ARBA" id="ARBA00022603"/>
    </source>
</evidence>
<dbReference type="PROSITE" id="PS00092">
    <property type="entry name" value="N6_MTASE"/>
    <property type="match status" value="1"/>
</dbReference>
<dbReference type="GO" id="GO:0003677">
    <property type="term" value="F:DNA binding"/>
    <property type="evidence" value="ECO:0007669"/>
    <property type="project" value="InterPro"/>
</dbReference>
<dbReference type="GO" id="GO:0009007">
    <property type="term" value="F:site-specific DNA-methyltransferase (adenine-specific) activity"/>
    <property type="evidence" value="ECO:0007669"/>
    <property type="project" value="UniProtKB-EC"/>
</dbReference>
<dbReference type="SUPFAM" id="SSF53335">
    <property type="entry name" value="S-adenosyl-L-methionine-dependent methyltransferases"/>
    <property type="match status" value="1"/>
</dbReference>
<evidence type="ECO:0000313" key="9">
    <source>
        <dbReference type="Proteomes" id="UP000184066"/>
    </source>
</evidence>
<keyword evidence="4 8" id="KW-0808">Transferase</keyword>
<evidence type="ECO:0000259" key="7">
    <source>
        <dbReference type="Pfam" id="PF01555"/>
    </source>
</evidence>
<evidence type="ECO:0000256" key="5">
    <source>
        <dbReference type="ARBA" id="ARBA00022691"/>
    </source>
</evidence>
<dbReference type="GO" id="GO:0008170">
    <property type="term" value="F:N-methyltransferase activity"/>
    <property type="evidence" value="ECO:0007669"/>
    <property type="project" value="InterPro"/>
</dbReference>
<evidence type="ECO:0000313" key="8">
    <source>
        <dbReference type="EMBL" id="SHN72634.1"/>
    </source>
</evidence>
<comment type="similarity">
    <text evidence="1">Belongs to the N(4)/N(6)-methyltransferase family.</text>
</comment>
<proteinExistence type="inferred from homology"/>
<evidence type="ECO:0000256" key="6">
    <source>
        <dbReference type="ARBA" id="ARBA00047942"/>
    </source>
</evidence>
<keyword evidence="9" id="KW-1185">Reference proteome</keyword>
<dbReference type="EMBL" id="FRDL01000008">
    <property type="protein sequence ID" value="SHN72634.1"/>
    <property type="molecule type" value="Genomic_DNA"/>
</dbReference>
<dbReference type="PRINTS" id="PR00506">
    <property type="entry name" value="D21N6MTFRASE"/>
</dbReference>
<keyword evidence="3 8" id="KW-0489">Methyltransferase</keyword>
<organism evidence="8 9">
    <name type="scientific">Oceanicella actignis</name>
    <dbReference type="NCBI Taxonomy" id="1189325"/>
    <lineage>
        <taxon>Bacteria</taxon>
        <taxon>Pseudomonadati</taxon>
        <taxon>Pseudomonadota</taxon>
        <taxon>Alphaproteobacteria</taxon>
        <taxon>Rhodobacterales</taxon>
        <taxon>Paracoccaceae</taxon>
        <taxon>Oceanicella</taxon>
    </lineage>
</organism>
<dbReference type="Gene3D" id="3.40.50.150">
    <property type="entry name" value="Vaccinia Virus protein VP39"/>
    <property type="match status" value="1"/>
</dbReference>
<dbReference type="OrthoDB" id="9816043at2"/>
<protein>
    <recommendedName>
        <fullName evidence="2">site-specific DNA-methyltransferase (adenine-specific)</fullName>
        <ecNumber evidence="2">2.1.1.72</ecNumber>
    </recommendedName>
</protein>
<reference evidence="8 9" key="1">
    <citation type="submission" date="2016-12" db="EMBL/GenBank/DDBJ databases">
        <authorList>
            <person name="Song W.-J."/>
            <person name="Kurnit D.M."/>
        </authorList>
    </citation>
    <scope>NUCLEOTIDE SEQUENCE [LARGE SCALE GENOMIC DNA]</scope>
    <source>
        <strain evidence="8 9">CGMCC 1.10808</strain>
    </source>
</reference>
<evidence type="ECO:0000256" key="1">
    <source>
        <dbReference type="ARBA" id="ARBA00006594"/>
    </source>
</evidence>
<dbReference type="RefSeq" id="WP_072747919.1">
    <property type="nucleotide sequence ID" value="NZ_FOHL01000008.1"/>
</dbReference>
<evidence type="ECO:0000256" key="4">
    <source>
        <dbReference type="ARBA" id="ARBA00022679"/>
    </source>
</evidence>
<evidence type="ECO:0000256" key="2">
    <source>
        <dbReference type="ARBA" id="ARBA00011900"/>
    </source>
</evidence>
<name>A0A1M7TPG0_9RHOB</name>
<dbReference type="STRING" id="1189325.SAMN04488119_108117"/>
<dbReference type="EC" id="2.1.1.72" evidence="2"/>
<sequence length="1080" mass="124244">MPNVEKQRDRLISLLKELFQLDQPDLDFGFYRIMHAKAGQVTKFLEKDLLSIIRDAFGEADGARVEQAKAAYEAARKQAEEFGAPDPDAAPKVKEAKAAWDAAKDSGSNEGDVYDHLYRFFERYYDNGDFMSRRYFARETDGKAAPYAVPYDGREVYLHWANRDQYYIKTSEYLTNFTFDPTQAKEFQAHHGALVEQKPLKVHCRIVSATEGEHNNVKASEQTERYFIIHEPEPVKLEIGETGEPELVIQFQYRADPEKTGQEGTWRKKRLDEAAETVKSRLPELDGAGDYVTALMTPAPTEKEKGRTLLEKYLIKYTARNTMDYFIHKDLGGFLRRELDFYIKNEVMRLDDIESADAPRVETYLAKIKVLRRIAQHLIDFLAQLEDFQKRLWLKKKFVVDTQYCITLDRIPEEFYAEIAANEAQREAWARLYAIDELDGYSVPLTKEFLTKNATLLVDTGLFTPDFRDRLISELEGLDERTGGLLVHSENFQAINALACKTEKSAKCIYIDPPYNAATSEILYKNSYKHASWITLMRDRIIAAQKIMASDGSMVIAIDENEVERLGLLIDDAFPGYKRTCVSVIHNKKGIQGTFFSYNNEFAYFIMPPSLKGLNEVEISKDDWEYSNLRNWGTESLRTDARNCFYPIFVKDGTIVGVGKVCPDDFHPESANIVQEDGTIAVYPIDKEGIERKWRYAQDTVGRIIDTLKVETNSKGLIQIKKPKTHDKFKTVWDRNEYIAGDFGTKVLTNMGFPSGAFDFPKSVYTVRDSVFAVSGDGDLTLDFFAGSGTTAQAIMMLNREDGGNRRYALVEMGDYFDKVTLPRVQKAQYSSEWKDGKPISIDGISHAFKYVRLETYEDCLNNLTLKEAPALGATKPGFARDYMLRYWLDFETKGSPSLLNIEWFDDPTAYKLKIKKPGTDEYVEKAVDLVETFNWLIGLHVEHLDRWRGYDAAFKREVDPELPEDTNTRLMLDGALKETDDGAWRFRKVEGYTLRTPGDHNDREKALVVWRKLTGDLEQDNLMLDEWFRKYRLSAQDTEFDVIYVNGSNNLPNLRRDEETWKVRLIEEAFHQAMWDVEG</sequence>
<dbReference type="InterPro" id="IPR002941">
    <property type="entry name" value="DNA_methylase_N4/N6"/>
</dbReference>
<dbReference type="InterPro" id="IPR002295">
    <property type="entry name" value="N4/N6-MTase_EcoPI_Mod-like"/>
</dbReference>
<comment type="catalytic activity">
    <reaction evidence="6">
        <text>a 2'-deoxyadenosine in DNA + S-adenosyl-L-methionine = an N(6)-methyl-2'-deoxyadenosine in DNA + S-adenosyl-L-homocysteine + H(+)</text>
        <dbReference type="Rhea" id="RHEA:15197"/>
        <dbReference type="Rhea" id="RHEA-COMP:12418"/>
        <dbReference type="Rhea" id="RHEA-COMP:12419"/>
        <dbReference type="ChEBI" id="CHEBI:15378"/>
        <dbReference type="ChEBI" id="CHEBI:57856"/>
        <dbReference type="ChEBI" id="CHEBI:59789"/>
        <dbReference type="ChEBI" id="CHEBI:90615"/>
        <dbReference type="ChEBI" id="CHEBI:90616"/>
        <dbReference type="EC" id="2.1.1.72"/>
    </reaction>
</comment>
<dbReference type="Pfam" id="PF01555">
    <property type="entry name" value="N6_N4_Mtase"/>
    <property type="match status" value="1"/>
</dbReference>
<dbReference type="InterPro" id="IPR002052">
    <property type="entry name" value="DNA_methylase_N6_adenine_CS"/>
</dbReference>
<dbReference type="Proteomes" id="UP000184066">
    <property type="component" value="Unassembled WGS sequence"/>
</dbReference>